<dbReference type="Pfam" id="PF25917">
    <property type="entry name" value="BSH_RND"/>
    <property type="match status" value="1"/>
</dbReference>
<dbReference type="InterPro" id="IPR058625">
    <property type="entry name" value="MdtA-like_BSH"/>
</dbReference>
<dbReference type="Gene3D" id="1.10.287.470">
    <property type="entry name" value="Helix hairpin bin"/>
    <property type="match status" value="1"/>
</dbReference>
<dbReference type="RefSeq" id="WP_110094741.1">
    <property type="nucleotide sequence ID" value="NZ_NKUE01000011.1"/>
</dbReference>
<name>A0A2S3W3Q4_9PROT</name>
<reference evidence="3 4" key="1">
    <citation type="submission" date="2018-01" db="EMBL/GenBank/DDBJ databases">
        <title>Draft Genome Sequence of Komagataeibacter maltaceti LMG 1529, a Vinegar Producing Acetic Acid Bacterium Isolated from Malt Vinegar Brewery Acetifiers.</title>
        <authorList>
            <person name="Zhang Q."/>
            <person name="Hollensteiner J."/>
            <person name="Poehlein A."/>
            <person name="Daniel R."/>
        </authorList>
    </citation>
    <scope>NUCLEOTIDE SEQUENCE [LARGE SCALE GENOMIC DNA]</scope>
    <source>
        <strain evidence="3 4">LMG 1529</strain>
    </source>
</reference>
<dbReference type="SUPFAM" id="SSF111369">
    <property type="entry name" value="HlyD-like secretion proteins"/>
    <property type="match status" value="2"/>
</dbReference>
<evidence type="ECO:0000313" key="3">
    <source>
        <dbReference type="EMBL" id="POF63183.1"/>
    </source>
</evidence>
<comment type="caution">
    <text evidence="3">The sequence shown here is derived from an EMBL/GenBank/DDBJ whole genome shotgun (WGS) entry which is preliminary data.</text>
</comment>
<keyword evidence="4" id="KW-1185">Reference proteome</keyword>
<dbReference type="PANTHER" id="PTHR30386">
    <property type="entry name" value="MEMBRANE FUSION SUBUNIT OF EMRAB-TOLC MULTIDRUG EFFLUX PUMP"/>
    <property type="match status" value="1"/>
</dbReference>
<dbReference type="PROSITE" id="PS51257">
    <property type="entry name" value="PROKAR_LIPOPROTEIN"/>
    <property type="match status" value="1"/>
</dbReference>
<proteinExistence type="predicted"/>
<dbReference type="Gene3D" id="2.40.50.100">
    <property type="match status" value="1"/>
</dbReference>
<protein>
    <submittedName>
        <fullName evidence="3">Putative multidrug resistance protein EmrK</fullName>
    </submittedName>
</protein>
<keyword evidence="1" id="KW-0175">Coiled coil</keyword>
<organism evidence="3 4">
    <name type="scientific">Novacetimonas maltaceti</name>
    <dbReference type="NCBI Taxonomy" id="1203393"/>
    <lineage>
        <taxon>Bacteria</taxon>
        <taxon>Pseudomonadati</taxon>
        <taxon>Pseudomonadota</taxon>
        <taxon>Alphaproteobacteria</taxon>
        <taxon>Acetobacterales</taxon>
        <taxon>Acetobacteraceae</taxon>
        <taxon>Novacetimonas</taxon>
    </lineage>
</organism>
<accession>A0A2S3W3Q4</accession>
<dbReference type="AlphaFoldDB" id="A0A2S3W3Q4"/>
<evidence type="ECO:0000313" key="4">
    <source>
        <dbReference type="Proteomes" id="UP000237344"/>
    </source>
</evidence>
<feature type="coiled-coil region" evidence="1">
    <location>
        <begin position="173"/>
        <end position="200"/>
    </location>
</feature>
<dbReference type="EMBL" id="POTC01000010">
    <property type="protein sequence ID" value="POF63183.1"/>
    <property type="molecule type" value="Genomic_DNA"/>
</dbReference>
<feature type="domain" description="Multidrug resistance protein MdtA-like barrel-sandwich hybrid" evidence="2">
    <location>
        <begin position="48"/>
        <end position="242"/>
    </location>
</feature>
<dbReference type="PANTHER" id="PTHR30386:SF24">
    <property type="entry name" value="MULTIDRUG RESISTANCE EFFLUX PUMP"/>
    <property type="match status" value="1"/>
</dbReference>
<feature type="coiled-coil region" evidence="1">
    <location>
        <begin position="86"/>
        <end position="120"/>
    </location>
</feature>
<sequence length="358" mass="37902">MIYRKPLLISGATAIVLACGAYVGARLVNGNGVDEYTNDAYVTADFTTVAPKVSGRIDRVVAQDNEHVRPGEELAHIEDDDYRAALEVARGNVAASEGEVANLTAELARQQAVIAGARAAVKADQAALVFARQNAARYRNLSVGGAGTVEQRQSSDARQSEAEATVARDQAAVDAAVEQVSVLQAQLQRAQGNLLRARGEEHQATLNLSYCTIPAPVEGVVGERGVRVGAYVHPGTGLLAVVPTQAAYVLANFQETQLTHVQTGQAAVIWVDTFPGHPLKAHVDSLAPATGVAFAPIQPDNATGNFTKVVQRIPVKLVFDPGQPLAAKVRVGMSVEARINTASIPDGAHAHDERYIWQ</sequence>
<evidence type="ECO:0000256" key="1">
    <source>
        <dbReference type="SAM" id="Coils"/>
    </source>
</evidence>
<gene>
    <name evidence="3" type="primary">emrK_1</name>
    <name evidence="3" type="ORF">KMAL_10900</name>
</gene>
<dbReference type="InterPro" id="IPR050739">
    <property type="entry name" value="MFP"/>
</dbReference>
<evidence type="ECO:0000259" key="2">
    <source>
        <dbReference type="Pfam" id="PF25917"/>
    </source>
</evidence>
<dbReference type="Proteomes" id="UP000237344">
    <property type="component" value="Unassembled WGS sequence"/>
</dbReference>
<dbReference type="OrthoDB" id="9811754at2"/>
<dbReference type="Gene3D" id="2.40.30.170">
    <property type="match status" value="1"/>
</dbReference>